<protein>
    <submittedName>
        <fullName evidence="1">Protein transport protein Sec24-like CEF</fullName>
    </submittedName>
</protein>
<accession>A0A1D6PT68</accession>
<organism evidence="1">
    <name type="scientific">Zea mays</name>
    <name type="common">Maize</name>
    <dbReference type="NCBI Taxonomy" id="4577"/>
    <lineage>
        <taxon>Eukaryota</taxon>
        <taxon>Viridiplantae</taxon>
        <taxon>Streptophyta</taxon>
        <taxon>Embryophyta</taxon>
        <taxon>Tracheophyta</taxon>
        <taxon>Spermatophyta</taxon>
        <taxon>Magnoliopsida</taxon>
        <taxon>Liliopsida</taxon>
        <taxon>Poales</taxon>
        <taxon>Poaceae</taxon>
        <taxon>PACMAD clade</taxon>
        <taxon>Panicoideae</taxon>
        <taxon>Andropogonodae</taxon>
        <taxon>Andropogoneae</taxon>
        <taxon>Tripsacinae</taxon>
        <taxon>Zea</taxon>
    </lineage>
</organism>
<dbReference type="Gene3D" id="3.40.20.10">
    <property type="entry name" value="Severin"/>
    <property type="match status" value="1"/>
</dbReference>
<proteinExistence type="predicted"/>
<dbReference type="Gene3D" id="1.20.120.730">
    <property type="entry name" value="Sec23/Sec24 helical domain"/>
    <property type="match status" value="1"/>
</dbReference>
<gene>
    <name evidence="1" type="ORF">ZEAMMB73_Zm00001d049208</name>
</gene>
<dbReference type="InterPro" id="IPR050550">
    <property type="entry name" value="SEC23_SEC24_subfamily"/>
</dbReference>
<dbReference type="InterPro" id="IPR036180">
    <property type="entry name" value="Gelsolin-like_dom_sf"/>
</dbReference>
<name>A0A1D6PT68_MAIZE</name>
<dbReference type="EMBL" id="CM000780">
    <property type="protein sequence ID" value="AQK49834.1"/>
    <property type="molecule type" value="Genomic_DNA"/>
</dbReference>
<dbReference type="PANTHER" id="PTHR13803:SF33">
    <property type="entry name" value="OS11G0482100 PROTEIN"/>
    <property type="match status" value="1"/>
</dbReference>
<dbReference type="PANTHER" id="PTHR13803">
    <property type="entry name" value="SEC24-RELATED PROTEIN"/>
    <property type="match status" value="1"/>
</dbReference>
<dbReference type="SUPFAM" id="SSF82754">
    <property type="entry name" value="C-terminal, gelsolin-like domain of Sec23/24"/>
    <property type="match status" value="1"/>
</dbReference>
<evidence type="ECO:0000313" key="1">
    <source>
        <dbReference type="EMBL" id="AQK49834.1"/>
    </source>
</evidence>
<reference evidence="1" key="1">
    <citation type="submission" date="2015-12" db="EMBL/GenBank/DDBJ databases">
        <title>Update maize B73 reference genome by single molecule sequencing technologies.</title>
        <authorList>
            <consortium name="Maize Genome Sequencing Project"/>
            <person name="Ware D."/>
        </authorList>
    </citation>
    <scope>NUCLEOTIDE SEQUENCE</scope>
    <source>
        <tissue evidence="1">Seedling</tissue>
    </source>
</reference>
<dbReference type="InterPro" id="IPR029006">
    <property type="entry name" value="ADF-H/Gelsolin-like_dom_sf"/>
</dbReference>
<dbReference type="AlphaFoldDB" id="A0A1D6PT68"/>
<sequence>MVNPATLEQIFGVSSLAALPAQLALEQFDNELSRKINEVVNEIRRQRCSYLRLRLCRRGEPSGDFFRSFLIEDKAPGVFSYEEFLVHVHRQIQSKMT</sequence>